<evidence type="ECO:0000313" key="1">
    <source>
        <dbReference type="EMBL" id="GFH22825.1"/>
    </source>
</evidence>
<feature type="non-terminal residue" evidence="1">
    <location>
        <position position="58"/>
    </location>
</feature>
<dbReference type="Proteomes" id="UP000485058">
    <property type="component" value="Unassembled WGS sequence"/>
</dbReference>
<name>A0A699ZLC0_HAELA</name>
<dbReference type="AlphaFoldDB" id="A0A699ZLC0"/>
<comment type="caution">
    <text evidence="1">The sequence shown here is derived from an EMBL/GenBank/DDBJ whole genome shotgun (WGS) entry which is preliminary data.</text>
</comment>
<dbReference type="EMBL" id="BLLF01002132">
    <property type="protein sequence ID" value="GFH22825.1"/>
    <property type="molecule type" value="Genomic_DNA"/>
</dbReference>
<reference evidence="1 2" key="1">
    <citation type="submission" date="2020-02" db="EMBL/GenBank/DDBJ databases">
        <title>Draft genome sequence of Haematococcus lacustris strain NIES-144.</title>
        <authorList>
            <person name="Morimoto D."/>
            <person name="Nakagawa S."/>
            <person name="Yoshida T."/>
            <person name="Sawayama S."/>
        </authorList>
    </citation>
    <scope>NUCLEOTIDE SEQUENCE [LARGE SCALE GENOMIC DNA]</scope>
    <source>
        <strain evidence="1 2">NIES-144</strain>
    </source>
</reference>
<feature type="non-terminal residue" evidence="1">
    <location>
        <position position="1"/>
    </location>
</feature>
<accession>A0A699ZLC0</accession>
<evidence type="ECO:0000313" key="2">
    <source>
        <dbReference type="Proteomes" id="UP000485058"/>
    </source>
</evidence>
<proteinExistence type="predicted"/>
<sequence length="58" mass="6089">MNCSPLKVLHNLEQALQAGSALQSRTNVTTALPNEQQAECCSPSVEDSCCSSNITPAP</sequence>
<gene>
    <name evidence="1" type="ORF">HaLaN_20343</name>
</gene>
<organism evidence="1 2">
    <name type="scientific">Haematococcus lacustris</name>
    <name type="common">Green alga</name>
    <name type="synonym">Haematococcus pluvialis</name>
    <dbReference type="NCBI Taxonomy" id="44745"/>
    <lineage>
        <taxon>Eukaryota</taxon>
        <taxon>Viridiplantae</taxon>
        <taxon>Chlorophyta</taxon>
        <taxon>core chlorophytes</taxon>
        <taxon>Chlorophyceae</taxon>
        <taxon>CS clade</taxon>
        <taxon>Chlamydomonadales</taxon>
        <taxon>Haematococcaceae</taxon>
        <taxon>Haematococcus</taxon>
    </lineage>
</organism>
<protein>
    <submittedName>
        <fullName evidence="1">Uncharacterized protein</fullName>
    </submittedName>
</protein>
<keyword evidence="2" id="KW-1185">Reference proteome</keyword>